<keyword evidence="2" id="KW-1185">Reference proteome</keyword>
<sequence>MNDEREYTIRLHPAAPEKPAYGAPCNRCGVCCAAEPCPIGRLLFARRRGQCPALDWDGSTYACALIVAPERHLTWLPKGLRHIAARVFARSISAGKGCDSADEVVTGNGPGNN</sequence>
<accession>A0A1G8K900</accession>
<gene>
    <name evidence="1" type="ORF">SAMN05660652_03349</name>
</gene>
<proteinExistence type="predicted"/>
<protein>
    <recommendedName>
        <fullName evidence="3">4Fe-4S ferredoxin-type domain-containing protein</fullName>
    </recommendedName>
</protein>
<dbReference type="STRING" id="83767.SAMN05660652_03349"/>
<dbReference type="AlphaFoldDB" id="A0A1G8K900"/>
<organism evidence="1 2">
    <name type="scientific">Propionivibrio dicarboxylicus</name>
    <dbReference type="NCBI Taxonomy" id="83767"/>
    <lineage>
        <taxon>Bacteria</taxon>
        <taxon>Pseudomonadati</taxon>
        <taxon>Pseudomonadota</taxon>
        <taxon>Betaproteobacteria</taxon>
        <taxon>Rhodocyclales</taxon>
        <taxon>Rhodocyclaceae</taxon>
        <taxon>Propionivibrio</taxon>
    </lineage>
</organism>
<reference evidence="1 2" key="1">
    <citation type="submission" date="2016-10" db="EMBL/GenBank/DDBJ databases">
        <authorList>
            <person name="de Groot N.N."/>
        </authorList>
    </citation>
    <scope>NUCLEOTIDE SEQUENCE [LARGE SCALE GENOMIC DNA]</scope>
    <source>
        <strain evidence="1 2">DSM 5885</strain>
    </source>
</reference>
<evidence type="ECO:0000313" key="2">
    <source>
        <dbReference type="Proteomes" id="UP000198607"/>
    </source>
</evidence>
<evidence type="ECO:0000313" key="1">
    <source>
        <dbReference type="EMBL" id="SDI39904.1"/>
    </source>
</evidence>
<evidence type="ECO:0008006" key="3">
    <source>
        <dbReference type="Google" id="ProtNLM"/>
    </source>
</evidence>
<name>A0A1G8K900_9RHOO</name>
<dbReference type="Proteomes" id="UP000198607">
    <property type="component" value="Unassembled WGS sequence"/>
</dbReference>
<dbReference type="RefSeq" id="WP_218122791.1">
    <property type="nucleotide sequence ID" value="NZ_FNCY01000018.1"/>
</dbReference>
<dbReference type="EMBL" id="FNCY01000018">
    <property type="protein sequence ID" value="SDI39904.1"/>
    <property type="molecule type" value="Genomic_DNA"/>
</dbReference>